<evidence type="ECO:0000313" key="1">
    <source>
        <dbReference type="EMBL" id="KTR06918.1"/>
    </source>
</evidence>
<protein>
    <submittedName>
        <fullName evidence="1">Uncharacterized protein</fullName>
    </submittedName>
</protein>
<dbReference type="AlphaFoldDB" id="A0A175RUC1"/>
<dbReference type="Proteomes" id="UP000078529">
    <property type="component" value="Unassembled WGS sequence"/>
</dbReference>
<dbReference type="RefSeq" id="WP_058599314.1">
    <property type="nucleotide sequence ID" value="NZ_LDQA01000014.1"/>
</dbReference>
<accession>A0A175RUC1</accession>
<gene>
    <name evidence="1" type="ORF">NS365_05660</name>
</gene>
<organism evidence="1 2">
    <name type="scientific">Aureimonas ureilytica</name>
    <dbReference type="NCBI Taxonomy" id="401562"/>
    <lineage>
        <taxon>Bacteria</taxon>
        <taxon>Pseudomonadati</taxon>
        <taxon>Pseudomonadota</taxon>
        <taxon>Alphaproteobacteria</taxon>
        <taxon>Hyphomicrobiales</taxon>
        <taxon>Aurantimonadaceae</taxon>
        <taxon>Aureimonas</taxon>
    </lineage>
</organism>
<dbReference type="PATRIC" id="fig|401562.4.peg.763"/>
<evidence type="ECO:0000313" key="2">
    <source>
        <dbReference type="Proteomes" id="UP000078529"/>
    </source>
</evidence>
<name>A0A175RUC1_9HYPH</name>
<proteinExistence type="predicted"/>
<comment type="caution">
    <text evidence="1">The sequence shown here is derived from an EMBL/GenBank/DDBJ whole genome shotgun (WGS) entry which is preliminary data.</text>
</comment>
<keyword evidence="2" id="KW-1185">Reference proteome</keyword>
<dbReference type="EMBL" id="LDQA01000014">
    <property type="protein sequence ID" value="KTR06918.1"/>
    <property type="molecule type" value="Genomic_DNA"/>
</dbReference>
<sequence>MSQATFQMAFPFGDVAPTKAPPPTIDDRATGMVVEALRSIIRPGAPLPFHSIVSSRIRKGATGDIAEADVILFDDEPASFECQRIGRFDDAWMTYWSQLDGEPIEYVDSAWRRARS</sequence>
<reference evidence="1 2" key="1">
    <citation type="journal article" date="2016" name="Front. Microbiol.">
        <title>Genomic Resource of Rice Seed Associated Bacteria.</title>
        <authorList>
            <person name="Midha S."/>
            <person name="Bansal K."/>
            <person name="Sharma S."/>
            <person name="Kumar N."/>
            <person name="Patil P.P."/>
            <person name="Chaudhry V."/>
            <person name="Patil P.B."/>
        </authorList>
    </citation>
    <scope>NUCLEOTIDE SEQUENCE [LARGE SCALE GENOMIC DNA]</scope>
    <source>
        <strain evidence="1 2">NS365</strain>
    </source>
</reference>